<name>A0ABN7P4C6_TIMPD</name>
<dbReference type="EMBL" id="CAJPIN010014004">
    <property type="protein sequence ID" value="CAG2060917.1"/>
    <property type="molecule type" value="Genomic_DNA"/>
</dbReference>
<organism evidence="1 2">
    <name type="scientific">Timema podura</name>
    <name type="common">Walking stick</name>
    <dbReference type="NCBI Taxonomy" id="61482"/>
    <lineage>
        <taxon>Eukaryota</taxon>
        <taxon>Metazoa</taxon>
        <taxon>Ecdysozoa</taxon>
        <taxon>Arthropoda</taxon>
        <taxon>Hexapoda</taxon>
        <taxon>Insecta</taxon>
        <taxon>Pterygota</taxon>
        <taxon>Neoptera</taxon>
        <taxon>Polyneoptera</taxon>
        <taxon>Phasmatodea</taxon>
        <taxon>Timematodea</taxon>
        <taxon>Timematoidea</taxon>
        <taxon>Timematidae</taxon>
        <taxon>Timema</taxon>
    </lineage>
</organism>
<feature type="non-terminal residue" evidence="1">
    <location>
        <position position="1"/>
    </location>
</feature>
<accession>A0ABN7P4C6</accession>
<dbReference type="Proteomes" id="UP001153148">
    <property type="component" value="Unassembled WGS sequence"/>
</dbReference>
<evidence type="ECO:0000313" key="1">
    <source>
        <dbReference type="EMBL" id="CAG2060917.1"/>
    </source>
</evidence>
<protein>
    <submittedName>
        <fullName evidence="1">Uncharacterized protein</fullName>
    </submittedName>
</protein>
<keyword evidence="2" id="KW-1185">Reference proteome</keyword>
<gene>
    <name evidence="1" type="ORF">TPAB3V08_LOCUS7873</name>
</gene>
<comment type="caution">
    <text evidence="1">The sequence shown here is derived from an EMBL/GenBank/DDBJ whole genome shotgun (WGS) entry which is preliminary data.</text>
</comment>
<proteinExistence type="predicted"/>
<sequence>YQINCGERVLTPGDYARQLTKKVDQEGGIRYLGQTIKEAEDLAKELGISPLEPKM</sequence>
<reference evidence="1" key="1">
    <citation type="submission" date="2021-03" db="EMBL/GenBank/DDBJ databases">
        <authorList>
            <person name="Tran Van P."/>
        </authorList>
    </citation>
    <scope>NUCLEOTIDE SEQUENCE</scope>
</reference>
<evidence type="ECO:0000313" key="2">
    <source>
        <dbReference type="Proteomes" id="UP001153148"/>
    </source>
</evidence>